<evidence type="ECO:0000256" key="1">
    <source>
        <dbReference type="ARBA" id="ARBA00022617"/>
    </source>
</evidence>
<keyword evidence="2 4" id="KW-0479">Metal-binding</keyword>
<dbReference type="Proteomes" id="UP000563094">
    <property type="component" value="Unassembled WGS sequence"/>
</dbReference>
<accession>A0A839GA24</accession>
<dbReference type="GO" id="GO:0046872">
    <property type="term" value="F:metal ion binding"/>
    <property type="evidence" value="ECO:0007669"/>
    <property type="project" value="UniProtKB-KW"/>
</dbReference>
<dbReference type="InterPro" id="IPR011041">
    <property type="entry name" value="Quinoprot_gluc/sorb_DH_b-prop"/>
</dbReference>
<dbReference type="SUPFAM" id="SSF46626">
    <property type="entry name" value="Cytochrome c"/>
    <property type="match status" value="1"/>
</dbReference>
<dbReference type="PROSITE" id="PS51007">
    <property type="entry name" value="CYTC"/>
    <property type="match status" value="1"/>
</dbReference>
<dbReference type="Gene3D" id="2.120.10.30">
    <property type="entry name" value="TolB, C-terminal domain"/>
    <property type="match status" value="1"/>
</dbReference>
<evidence type="ECO:0000256" key="5">
    <source>
        <dbReference type="SAM" id="MobiDB-lite"/>
    </source>
</evidence>
<keyword evidence="3 4" id="KW-0408">Iron</keyword>
<dbReference type="InterPro" id="IPR012938">
    <property type="entry name" value="Glc/Sorbosone_DH"/>
</dbReference>
<feature type="compositionally biased region" description="Low complexity" evidence="5">
    <location>
        <begin position="1"/>
        <end position="14"/>
    </location>
</feature>
<dbReference type="AlphaFoldDB" id="A0A839GA24"/>
<dbReference type="GO" id="GO:0009055">
    <property type="term" value="F:electron transfer activity"/>
    <property type="evidence" value="ECO:0007669"/>
    <property type="project" value="InterPro"/>
</dbReference>
<comment type="caution">
    <text evidence="7">The sequence shown here is derived from an EMBL/GenBank/DDBJ whole genome shotgun (WGS) entry which is preliminary data.</text>
</comment>
<dbReference type="InterPro" id="IPR009056">
    <property type="entry name" value="Cyt_c-like_dom"/>
</dbReference>
<evidence type="ECO:0000313" key="7">
    <source>
        <dbReference type="EMBL" id="MBA9075782.1"/>
    </source>
</evidence>
<feature type="domain" description="Cytochrome c" evidence="6">
    <location>
        <begin position="30"/>
        <end position="104"/>
    </location>
</feature>
<keyword evidence="1 4" id="KW-0349">Heme</keyword>
<protein>
    <submittedName>
        <fullName evidence="7">Glucose/arabinose dehydrogenase</fullName>
    </submittedName>
</protein>
<dbReference type="InterPro" id="IPR036909">
    <property type="entry name" value="Cyt_c-like_dom_sf"/>
</dbReference>
<dbReference type="PANTHER" id="PTHR19328">
    <property type="entry name" value="HEDGEHOG-INTERACTING PROTEIN"/>
    <property type="match status" value="1"/>
</dbReference>
<keyword evidence="8" id="KW-1185">Reference proteome</keyword>
<feature type="region of interest" description="Disordered" evidence="5">
    <location>
        <begin position="1"/>
        <end position="24"/>
    </location>
</feature>
<evidence type="ECO:0000313" key="8">
    <source>
        <dbReference type="Proteomes" id="UP000563094"/>
    </source>
</evidence>
<proteinExistence type="predicted"/>
<dbReference type="PANTHER" id="PTHR19328:SF75">
    <property type="entry name" value="ALDOSE SUGAR DEHYDROGENASE YLII"/>
    <property type="match status" value="1"/>
</dbReference>
<dbReference type="GO" id="GO:0020037">
    <property type="term" value="F:heme binding"/>
    <property type="evidence" value="ECO:0007669"/>
    <property type="project" value="InterPro"/>
</dbReference>
<dbReference type="EMBL" id="JACJIQ010000001">
    <property type="protein sequence ID" value="MBA9075782.1"/>
    <property type="molecule type" value="Genomic_DNA"/>
</dbReference>
<dbReference type="RefSeq" id="WP_343049548.1">
    <property type="nucleotide sequence ID" value="NZ_JACJIQ010000001.1"/>
</dbReference>
<gene>
    <name evidence="7" type="ORF">FHS90_000479</name>
</gene>
<dbReference type="Pfam" id="PF13442">
    <property type="entry name" value="Cytochrome_CBB3"/>
    <property type="match status" value="1"/>
</dbReference>
<dbReference type="Gene3D" id="1.10.760.10">
    <property type="entry name" value="Cytochrome c-like domain"/>
    <property type="match status" value="1"/>
</dbReference>
<evidence type="ECO:0000256" key="4">
    <source>
        <dbReference type="PROSITE-ProRule" id="PRU00433"/>
    </source>
</evidence>
<name>A0A839GA24_9BACT</name>
<organism evidence="7 8">
    <name type="scientific">Rufibacter quisquiliarum</name>
    <dbReference type="NCBI Taxonomy" id="1549639"/>
    <lineage>
        <taxon>Bacteria</taxon>
        <taxon>Pseudomonadati</taxon>
        <taxon>Bacteroidota</taxon>
        <taxon>Cytophagia</taxon>
        <taxon>Cytophagales</taxon>
        <taxon>Hymenobacteraceae</taxon>
        <taxon>Rufibacter</taxon>
    </lineage>
</organism>
<dbReference type="Pfam" id="PF07995">
    <property type="entry name" value="GSDH"/>
    <property type="match status" value="1"/>
</dbReference>
<sequence length="472" mass="52365">MLFTFTSCTRSTSTAGNDAAAPQEQALSEADLDKARTNYVNYCGGCHGRELQTFVNRKWQHGASAKDLFKSIKFGHPQEGMPAYDTTFTDQEINLLVAYLRNGINSQKSLGNTPDLSKGAVYQSEEFRFRLDTVVTGLEVPWAMAFLPNGDMLITERSGTLYRFTQAKQLQKVAGTPEVLAQGQGGLLDIQLHPDFSKNQTLFLSYSAVKREGGQTLSTTAVMRARLQGNTLQDQKVIFEAQPYDRTRHHYGSRLAFGRDGFLYLTMGDRGGTKTNPQNLSVHAGKTHRIKEDGSIPADNPFVDQKDAMPSIFTYGNRNAQGMARNPETGEIWLHEHGPKGGDEVNIIRKGANYGWAEVTYGINYNGFKISDLQQKAGVTDPIKVWVPSIAPSGMAFVTGNRYKGWKGDLLVGSLSFRFLSRLKVNGNNIEGEERLLQDIGRVRDVRMAPDGYVYVAVESPGRIFRLVPVQE</sequence>
<dbReference type="SUPFAM" id="SSF50952">
    <property type="entry name" value="Soluble quinoprotein glucose dehydrogenase"/>
    <property type="match status" value="1"/>
</dbReference>
<dbReference type="InterPro" id="IPR011042">
    <property type="entry name" value="6-blade_b-propeller_TolB-like"/>
</dbReference>
<evidence type="ECO:0000256" key="2">
    <source>
        <dbReference type="ARBA" id="ARBA00022723"/>
    </source>
</evidence>
<reference evidence="7 8" key="1">
    <citation type="submission" date="2020-08" db="EMBL/GenBank/DDBJ databases">
        <title>Genomic Encyclopedia of Type Strains, Phase IV (KMG-IV): sequencing the most valuable type-strain genomes for metagenomic binning, comparative biology and taxonomic classification.</title>
        <authorList>
            <person name="Goeker M."/>
        </authorList>
    </citation>
    <scope>NUCLEOTIDE SEQUENCE [LARGE SCALE GENOMIC DNA]</scope>
    <source>
        <strain evidence="7 8">DSM 29854</strain>
    </source>
</reference>
<evidence type="ECO:0000259" key="6">
    <source>
        <dbReference type="PROSITE" id="PS51007"/>
    </source>
</evidence>
<evidence type="ECO:0000256" key="3">
    <source>
        <dbReference type="ARBA" id="ARBA00023004"/>
    </source>
</evidence>